<name>A0AAX2CNJ3_9BACI</name>
<dbReference type="Proteomes" id="UP000242164">
    <property type="component" value="Unassembled WGS sequence"/>
</dbReference>
<dbReference type="RefSeq" id="WP_087099638.1">
    <property type="nucleotide sequence ID" value="NZ_CP066183.1"/>
</dbReference>
<evidence type="ECO:0000313" key="1">
    <source>
        <dbReference type="EMBL" id="SCM07907.1"/>
    </source>
</evidence>
<accession>A0AAX2CNJ3</accession>
<protein>
    <submittedName>
        <fullName evidence="1">Zn-finger protein fused to HTH domain</fullName>
    </submittedName>
</protein>
<gene>
    <name evidence="1" type="ORF">BCB44BAC_04491</name>
</gene>
<evidence type="ECO:0000313" key="2">
    <source>
        <dbReference type="Proteomes" id="UP000242164"/>
    </source>
</evidence>
<organism evidence="1 2">
    <name type="scientific">Bacillus cytotoxicus</name>
    <dbReference type="NCBI Taxonomy" id="580165"/>
    <lineage>
        <taxon>Bacteria</taxon>
        <taxon>Bacillati</taxon>
        <taxon>Bacillota</taxon>
        <taxon>Bacilli</taxon>
        <taxon>Bacillales</taxon>
        <taxon>Bacillaceae</taxon>
        <taxon>Bacillus</taxon>
        <taxon>Bacillus cereus group</taxon>
    </lineage>
</organism>
<comment type="caution">
    <text evidence="1">The sequence shown here is derived from an EMBL/GenBank/DDBJ whole genome shotgun (WGS) entry which is preliminary data.</text>
</comment>
<reference evidence="1 2" key="1">
    <citation type="submission" date="2016-08" db="EMBL/GenBank/DDBJ databases">
        <authorList>
            <person name="Loux V."/>
            <person name="Rue O."/>
        </authorList>
    </citation>
    <scope>NUCLEOTIDE SEQUENCE [LARGE SCALE GENOMIC DNA]</scope>
    <source>
        <strain evidence="1 2">AFSSA_08CEB44bac</strain>
    </source>
</reference>
<proteinExistence type="predicted"/>
<dbReference type="EMBL" id="FMIK01000065">
    <property type="protein sequence ID" value="SCM07907.1"/>
    <property type="molecule type" value="Genomic_DNA"/>
</dbReference>
<dbReference type="AlphaFoldDB" id="A0AAX2CNJ3"/>
<sequence length="106" mass="12047">MDKKEIRIKILNLQDEHCANCKQHANTKYCLTVCEIGKRINKLGTHIGGTYAADAPKRRTKEDWDKLCVVALSMREEGLTYAEIARKIGVNSGGYVIEQLQKRNLK</sequence>